<keyword evidence="2" id="KW-1185">Reference proteome</keyword>
<reference evidence="1" key="1">
    <citation type="journal article" date="2020" name="Stud. Mycol.">
        <title>101 Dothideomycetes genomes: a test case for predicting lifestyles and emergence of pathogens.</title>
        <authorList>
            <person name="Haridas S."/>
            <person name="Albert R."/>
            <person name="Binder M."/>
            <person name="Bloem J."/>
            <person name="Labutti K."/>
            <person name="Salamov A."/>
            <person name="Andreopoulos B."/>
            <person name="Baker S."/>
            <person name="Barry K."/>
            <person name="Bills G."/>
            <person name="Bluhm B."/>
            <person name="Cannon C."/>
            <person name="Castanera R."/>
            <person name="Culley D."/>
            <person name="Daum C."/>
            <person name="Ezra D."/>
            <person name="Gonzalez J."/>
            <person name="Henrissat B."/>
            <person name="Kuo A."/>
            <person name="Liang C."/>
            <person name="Lipzen A."/>
            <person name="Lutzoni F."/>
            <person name="Magnuson J."/>
            <person name="Mondo S."/>
            <person name="Nolan M."/>
            <person name="Ohm R."/>
            <person name="Pangilinan J."/>
            <person name="Park H.-J."/>
            <person name="Ramirez L."/>
            <person name="Alfaro M."/>
            <person name="Sun H."/>
            <person name="Tritt A."/>
            <person name="Yoshinaga Y."/>
            <person name="Zwiers L.-H."/>
            <person name="Turgeon B."/>
            <person name="Goodwin S."/>
            <person name="Spatafora J."/>
            <person name="Crous P."/>
            <person name="Grigoriev I."/>
        </authorList>
    </citation>
    <scope>NUCLEOTIDE SEQUENCE</scope>
    <source>
        <strain evidence="1">CBS 279.74</strain>
    </source>
</reference>
<sequence>MRQDYVSAVQHLFLAGCDCFCAHVQMLRAGVTTRVAIRDGHVKPTLDALYLRKGSGRAGSVSAICPAFPNRSSVTI</sequence>
<name>A0A6G1KQA7_9PLEO</name>
<protein>
    <submittedName>
        <fullName evidence="1">Uncharacterized protein</fullName>
    </submittedName>
</protein>
<gene>
    <name evidence="1" type="ORF">K504DRAFT_457210</name>
</gene>
<feature type="non-terminal residue" evidence="1">
    <location>
        <position position="76"/>
    </location>
</feature>
<organism evidence="1 2">
    <name type="scientific">Pleomassaria siparia CBS 279.74</name>
    <dbReference type="NCBI Taxonomy" id="1314801"/>
    <lineage>
        <taxon>Eukaryota</taxon>
        <taxon>Fungi</taxon>
        <taxon>Dikarya</taxon>
        <taxon>Ascomycota</taxon>
        <taxon>Pezizomycotina</taxon>
        <taxon>Dothideomycetes</taxon>
        <taxon>Pleosporomycetidae</taxon>
        <taxon>Pleosporales</taxon>
        <taxon>Pleomassariaceae</taxon>
        <taxon>Pleomassaria</taxon>
    </lineage>
</organism>
<dbReference type="AlphaFoldDB" id="A0A6G1KQA7"/>
<accession>A0A6G1KQA7</accession>
<dbReference type="Proteomes" id="UP000799428">
    <property type="component" value="Unassembled WGS sequence"/>
</dbReference>
<evidence type="ECO:0000313" key="2">
    <source>
        <dbReference type="Proteomes" id="UP000799428"/>
    </source>
</evidence>
<dbReference type="PROSITE" id="PS51257">
    <property type="entry name" value="PROKAR_LIPOPROTEIN"/>
    <property type="match status" value="1"/>
</dbReference>
<dbReference type="EMBL" id="MU005764">
    <property type="protein sequence ID" value="KAF2715029.1"/>
    <property type="molecule type" value="Genomic_DNA"/>
</dbReference>
<proteinExistence type="predicted"/>
<evidence type="ECO:0000313" key="1">
    <source>
        <dbReference type="EMBL" id="KAF2715029.1"/>
    </source>
</evidence>